<accession>A0AA90Z5U8</accession>
<comment type="caution">
    <text evidence="1">The sequence shown here is derived from an EMBL/GenBank/DDBJ whole genome shotgun (WGS) entry which is preliminary data.</text>
</comment>
<dbReference type="Proteomes" id="UP001185015">
    <property type="component" value="Unassembled WGS sequence"/>
</dbReference>
<evidence type="ECO:0000313" key="2">
    <source>
        <dbReference type="Proteomes" id="UP001185015"/>
    </source>
</evidence>
<sequence>MKDSLRDDTEKEIFGEKYIDGLINEFGMKLGVTLLTKTVPFLFFNDDEILKPNEINDAIKAISIRNKLVHSKKTKSGDYYWSAYKYKDLIESYSILNKLTLKLAGLIRKRIDDSEKNEEN</sequence>
<organism evidence="1 2">
    <name type="scientific">Methanococcoides alaskense</name>
    <dbReference type="NCBI Taxonomy" id="325778"/>
    <lineage>
        <taxon>Archaea</taxon>
        <taxon>Methanobacteriati</taxon>
        <taxon>Methanobacteriota</taxon>
        <taxon>Stenosarchaea group</taxon>
        <taxon>Methanomicrobia</taxon>
        <taxon>Methanosarcinales</taxon>
        <taxon>Methanosarcinaceae</taxon>
        <taxon>Methanococcoides</taxon>
    </lineage>
</organism>
<proteinExistence type="predicted"/>
<gene>
    <name evidence="1" type="ORF">J2750_000001</name>
</gene>
<reference evidence="1 2" key="1">
    <citation type="submission" date="2023-07" db="EMBL/GenBank/DDBJ databases">
        <title>Genomic Encyclopedia of Type Strains, Phase IV (KMG-IV): sequencing the most valuable type-strain genomes for metagenomic binning, comparative biology and taxonomic classification.</title>
        <authorList>
            <person name="Goeker M."/>
        </authorList>
    </citation>
    <scope>NUCLEOTIDE SEQUENCE [LARGE SCALE GENOMIC DNA]</scope>
    <source>
        <strain evidence="1 2">DSM 17273</strain>
    </source>
</reference>
<protein>
    <recommendedName>
        <fullName evidence="3">RiboL-PSP-HEPN domain-containing protein</fullName>
    </recommendedName>
</protein>
<evidence type="ECO:0000313" key="1">
    <source>
        <dbReference type="EMBL" id="MDR6221569.1"/>
    </source>
</evidence>
<dbReference type="EMBL" id="JAVDQI010000001">
    <property type="protein sequence ID" value="MDR6221569.1"/>
    <property type="molecule type" value="Genomic_DNA"/>
</dbReference>
<evidence type="ECO:0008006" key="3">
    <source>
        <dbReference type="Google" id="ProtNLM"/>
    </source>
</evidence>
<dbReference type="RefSeq" id="WP_270096608.1">
    <property type="nucleotide sequence ID" value="NZ_JAQFFK010000003.1"/>
</dbReference>
<name>A0AA90Z5U8_9EURY</name>
<dbReference type="AlphaFoldDB" id="A0AA90Z5U8"/>
<keyword evidence="2" id="KW-1185">Reference proteome</keyword>